<dbReference type="InterPro" id="IPR058548">
    <property type="entry name" value="MlaB-like_STAS"/>
</dbReference>
<gene>
    <name evidence="2" type="ORF">BECKMB1821G_GA0114241_10197</name>
    <name evidence="4" type="ORF">BECKMB1821H_GA0114242_101842</name>
    <name evidence="3" type="ORF">BECKMB1821I_GA0114274_101842</name>
</gene>
<dbReference type="Pfam" id="PF13466">
    <property type="entry name" value="STAS_2"/>
    <property type="match status" value="1"/>
</dbReference>
<dbReference type="InterPro" id="IPR002645">
    <property type="entry name" value="STAS_dom"/>
</dbReference>
<dbReference type="Gene3D" id="3.30.750.24">
    <property type="entry name" value="STAS domain"/>
    <property type="match status" value="1"/>
</dbReference>
<reference evidence="3" key="1">
    <citation type="submission" date="2019-02" db="EMBL/GenBank/DDBJ databases">
        <authorList>
            <person name="Gruber-Vodicka R. H."/>
            <person name="Seah K. B. B."/>
        </authorList>
    </citation>
    <scope>NUCLEOTIDE SEQUENCE</scope>
    <source>
        <strain evidence="2">BECK_BZ197</strain>
        <strain evidence="4">BECK_BZ198</strain>
        <strain evidence="3">BECK_BZ199</strain>
    </source>
</reference>
<dbReference type="CDD" id="cd07043">
    <property type="entry name" value="STAS_anti-anti-sigma_factors"/>
    <property type="match status" value="1"/>
</dbReference>
<evidence type="ECO:0000313" key="4">
    <source>
        <dbReference type="EMBL" id="VFK75261.1"/>
    </source>
</evidence>
<feature type="domain" description="STAS" evidence="1">
    <location>
        <begin position="18"/>
        <end position="107"/>
    </location>
</feature>
<protein>
    <submittedName>
        <fullName evidence="3">Phospholipid transport system transporter-binding protein</fullName>
    </submittedName>
</protein>
<dbReference type="EMBL" id="CAADGH010000018">
    <property type="protein sequence ID" value="VFK75261.1"/>
    <property type="molecule type" value="Genomic_DNA"/>
</dbReference>
<name>A0A450XNL7_9GAMM</name>
<evidence type="ECO:0000259" key="1">
    <source>
        <dbReference type="PROSITE" id="PS50801"/>
    </source>
</evidence>
<accession>A0A450XNL7</accession>
<evidence type="ECO:0000313" key="3">
    <source>
        <dbReference type="EMBL" id="VFK30844.1"/>
    </source>
</evidence>
<evidence type="ECO:0000313" key="2">
    <source>
        <dbReference type="EMBL" id="VFK26193.1"/>
    </source>
</evidence>
<dbReference type="EMBL" id="CAADFO010000019">
    <property type="protein sequence ID" value="VFK26193.1"/>
    <property type="molecule type" value="Genomic_DNA"/>
</dbReference>
<dbReference type="InterPro" id="IPR036513">
    <property type="entry name" value="STAS_dom_sf"/>
</dbReference>
<proteinExistence type="predicted"/>
<dbReference type="EMBL" id="CAADFQ010000018">
    <property type="protein sequence ID" value="VFK30844.1"/>
    <property type="molecule type" value="Genomic_DNA"/>
</dbReference>
<dbReference type="PROSITE" id="PS50801">
    <property type="entry name" value="STAS"/>
    <property type="match status" value="1"/>
</dbReference>
<dbReference type="AlphaFoldDB" id="A0A450XNL7"/>
<dbReference type="SUPFAM" id="SSF52091">
    <property type="entry name" value="SpoIIaa-like"/>
    <property type="match status" value="1"/>
</dbReference>
<organism evidence="3">
    <name type="scientific">Candidatus Kentrum sp. MB</name>
    <dbReference type="NCBI Taxonomy" id="2138164"/>
    <lineage>
        <taxon>Bacteria</taxon>
        <taxon>Pseudomonadati</taxon>
        <taxon>Pseudomonadota</taxon>
        <taxon>Gammaproteobacteria</taxon>
        <taxon>Candidatus Kentrum</taxon>
    </lineage>
</organism>
<sequence length="107" mass="11998">MIDPTSSATLHFTKEGEFSLSGALTFVSVSNLWRKKKTYFAKSNRIVLDLGKVIHSDSAGLALLVEWLHQAEIRNAIIEFRNIPQQMLSLARTAGIESLLETPEQRN</sequence>